<dbReference type="PANTHER" id="PTHR45436">
    <property type="entry name" value="SENSOR HISTIDINE KINASE YKOH"/>
    <property type="match status" value="1"/>
</dbReference>
<keyword evidence="10 11" id="KW-0472">Membrane</keyword>
<dbReference type="Gene3D" id="3.30.565.10">
    <property type="entry name" value="Histidine kinase-like ATPase, C-terminal domain"/>
    <property type="match status" value="1"/>
</dbReference>
<dbReference type="Gene3D" id="6.10.340.10">
    <property type="match status" value="1"/>
</dbReference>
<comment type="catalytic activity">
    <reaction evidence="1">
        <text>ATP + protein L-histidine = ADP + protein N-phospho-L-histidine.</text>
        <dbReference type="EC" id="2.7.13.3"/>
    </reaction>
</comment>
<proteinExistence type="predicted"/>
<evidence type="ECO:0000256" key="3">
    <source>
        <dbReference type="ARBA" id="ARBA00012438"/>
    </source>
</evidence>
<evidence type="ECO:0000259" key="12">
    <source>
        <dbReference type="PROSITE" id="PS50109"/>
    </source>
</evidence>
<dbReference type="InterPro" id="IPR036097">
    <property type="entry name" value="HisK_dim/P_sf"/>
</dbReference>
<evidence type="ECO:0000256" key="2">
    <source>
        <dbReference type="ARBA" id="ARBA00004141"/>
    </source>
</evidence>
<comment type="subcellular location">
    <subcellularLocation>
        <location evidence="2">Membrane</location>
        <topology evidence="2">Multi-pass membrane protein</topology>
    </subcellularLocation>
</comment>
<dbReference type="RefSeq" id="WP_132967776.1">
    <property type="nucleotide sequence ID" value="NZ_LEKL01000028.1"/>
</dbReference>
<dbReference type="InterPro" id="IPR004358">
    <property type="entry name" value="Sig_transdc_His_kin-like_C"/>
</dbReference>
<dbReference type="CDD" id="cd00075">
    <property type="entry name" value="HATPase"/>
    <property type="match status" value="1"/>
</dbReference>
<dbReference type="PROSITE" id="PS50885">
    <property type="entry name" value="HAMP"/>
    <property type="match status" value="1"/>
</dbReference>
<evidence type="ECO:0000256" key="1">
    <source>
        <dbReference type="ARBA" id="ARBA00000085"/>
    </source>
</evidence>
<dbReference type="PROSITE" id="PS50109">
    <property type="entry name" value="HIS_KIN"/>
    <property type="match status" value="1"/>
</dbReference>
<keyword evidence="8 11" id="KW-1133">Transmembrane helix</keyword>
<sequence>MKIISIRKKLSISLMILALTASLLTALFTFFYSFKSAYSLQDDILQQTAYLVDEHSQTPELLLNNHDNRILIQNHNTDPHQDYFIADLEQYQDGFHTISKGNTKYRFYLKTLNQQKIAAIFDESEFRDEIIVHSIWLSTVPVLLFILLMLPLAIWIIGRSIAPIDRLTKTLQARSENNLTALETDNVPQELRGFIHSINQMLDKVAVSMRQQKRFIADASHELRSPMTALSLQAERLIKLQQLQHNGSEQSGVLEQANALSQGIQRIRHLLEQLLSLARIQADAAQTESRQSAVSILAVYRQVLADLLPLADEKAIDIGLVSDTDVSICADQSDIYILLKTLCENAVTYVPPGGQVDLAVRLFRDSDGEWLLLEVDDNGNGIPPKERLRVLDPFYRVLGSGQQGTGLGLAIANSIVKRYHGKIVLSDSKRFAHGLNSAVYLPIGLCSATN</sequence>
<dbReference type="InterPro" id="IPR050428">
    <property type="entry name" value="TCS_sensor_his_kinase"/>
</dbReference>
<dbReference type="EMBL" id="VDGV01000032">
    <property type="protein sequence ID" value="TNG92373.1"/>
    <property type="molecule type" value="Genomic_DNA"/>
</dbReference>
<evidence type="ECO:0000256" key="9">
    <source>
        <dbReference type="ARBA" id="ARBA00023012"/>
    </source>
</evidence>
<evidence type="ECO:0000256" key="6">
    <source>
        <dbReference type="ARBA" id="ARBA00022692"/>
    </source>
</evidence>
<comment type="caution">
    <text evidence="14">The sequence shown here is derived from an EMBL/GenBank/DDBJ whole genome shotgun (WGS) entry which is preliminary data.</text>
</comment>
<dbReference type="Proteomes" id="UP000305526">
    <property type="component" value="Unassembled WGS sequence"/>
</dbReference>
<dbReference type="InterPro" id="IPR005467">
    <property type="entry name" value="His_kinase_dom"/>
</dbReference>
<protein>
    <recommendedName>
        <fullName evidence="3">histidine kinase</fullName>
        <ecNumber evidence="3">2.7.13.3</ecNumber>
    </recommendedName>
</protein>
<evidence type="ECO:0000313" key="15">
    <source>
        <dbReference type="Proteomes" id="UP000305526"/>
    </source>
</evidence>
<evidence type="ECO:0000256" key="7">
    <source>
        <dbReference type="ARBA" id="ARBA00022777"/>
    </source>
</evidence>
<keyword evidence="9" id="KW-0902">Two-component regulatory system</keyword>
<dbReference type="InterPro" id="IPR003661">
    <property type="entry name" value="HisK_dim/P_dom"/>
</dbReference>
<feature type="transmembrane region" description="Helical" evidence="11">
    <location>
        <begin position="135"/>
        <end position="157"/>
    </location>
</feature>
<dbReference type="SMART" id="SM00387">
    <property type="entry name" value="HATPase_c"/>
    <property type="match status" value="1"/>
</dbReference>
<evidence type="ECO:0000259" key="13">
    <source>
        <dbReference type="PROSITE" id="PS50885"/>
    </source>
</evidence>
<keyword evidence="5" id="KW-0808">Transferase</keyword>
<feature type="domain" description="HAMP" evidence="13">
    <location>
        <begin position="158"/>
        <end position="210"/>
    </location>
</feature>
<feature type="domain" description="Histidine kinase" evidence="12">
    <location>
        <begin position="218"/>
        <end position="445"/>
    </location>
</feature>
<organism evidence="14 15">
    <name type="scientific">Testudinibacter aquarius</name>
    <dbReference type="NCBI Taxonomy" id="1524974"/>
    <lineage>
        <taxon>Bacteria</taxon>
        <taxon>Pseudomonadati</taxon>
        <taxon>Pseudomonadota</taxon>
        <taxon>Gammaproteobacteria</taxon>
        <taxon>Pasteurellales</taxon>
        <taxon>Pasteurellaceae</taxon>
        <taxon>Testudinibacter</taxon>
    </lineage>
</organism>
<evidence type="ECO:0000256" key="5">
    <source>
        <dbReference type="ARBA" id="ARBA00022679"/>
    </source>
</evidence>
<dbReference type="CDD" id="cd00082">
    <property type="entry name" value="HisKA"/>
    <property type="match status" value="1"/>
</dbReference>
<evidence type="ECO:0000256" key="8">
    <source>
        <dbReference type="ARBA" id="ARBA00022989"/>
    </source>
</evidence>
<keyword evidence="6 11" id="KW-0812">Transmembrane</keyword>
<dbReference type="Pfam" id="PF00512">
    <property type="entry name" value="HisKA"/>
    <property type="match status" value="1"/>
</dbReference>
<keyword evidence="4" id="KW-0597">Phosphoprotein</keyword>
<accession>A0ABY2XVE8</accession>
<dbReference type="InterPro" id="IPR036890">
    <property type="entry name" value="HATPase_C_sf"/>
</dbReference>
<name>A0ABY2XVE8_9PAST</name>
<reference evidence="14 15" key="1">
    <citation type="submission" date="2019-05" db="EMBL/GenBank/DDBJ databases">
        <title>Pasteurellaceae isolates from reptiles.</title>
        <authorList>
            <person name="Bojesen A.M."/>
            <person name="Lund E."/>
        </authorList>
    </citation>
    <scope>NUCLEOTIDE SEQUENCE [LARGE SCALE GENOMIC DNA]</scope>
    <source>
        <strain evidence="14 15">ELNT2x</strain>
    </source>
</reference>
<dbReference type="EC" id="2.7.13.3" evidence="3"/>
<dbReference type="PRINTS" id="PR00344">
    <property type="entry name" value="BCTRLSENSOR"/>
</dbReference>
<evidence type="ECO:0000256" key="10">
    <source>
        <dbReference type="ARBA" id="ARBA00023136"/>
    </source>
</evidence>
<keyword evidence="15" id="KW-1185">Reference proteome</keyword>
<dbReference type="Pfam" id="PF02518">
    <property type="entry name" value="HATPase_c"/>
    <property type="match status" value="1"/>
</dbReference>
<feature type="transmembrane region" description="Helical" evidence="11">
    <location>
        <begin position="12"/>
        <end position="34"/>
    </location>
</feature>
<dbReference type="PANTHER" id="PTHR45436:SF15">
    <property type="entry name" value="SENSOR HISTIDINE KINASE CUSS"/>
    <property type="match status" value="1"/>
</dbReference>
<keyword evidence="7" id="KW-0418">Kinase</keyword>
<dbReference type="Gene3D" id="1.10.287.130">
    <property type="match status" value="1"/>
</dbReference>
<dbReference type="SMART" id="SM00388">
    <property type="entry name" value="HisKA"/>
    <property type="match status" value="1"/>
</dbReference>
<dbReference type="InterPro" id="IPR003594">
    <property type="entry name" value="HATPase_dom"/>
</dbReference>
<evidence type="ECO:0000313" key="14">
    <source>
        <dbReference type="EMBL" id="TNG92373.1"/>
    </source>
</evidence>
<evidence type="ECO:0000256" key="4">
    <source>
        <dbReference type="ARBA" id="ARBA00022553"/>
    </source>
</evidence>
<evidence type="ECO:0000256" key="11">
    <source>
        <dbReference type="SAM" id="Phobius"/>
    </source>
</evidence>
<dbReference type="SUPFAM" id="SSF55874">
    <property type="entry name" value="ATPase domain of HSP90 chaperone/DNA topoisomerase II/histidine kinase"/>
    <property type="match status" value="1"/>
</dbReference>
<dbReference type="SUPFAM" id="SSF47384">
    <property type="entry name" value="Homodimeric domain of signal transducing histidine kinase"/>
    <property type="match status" value="1"/>
</dbReference>
<gene>
    <name evidence="14" type="ORF">FHQ21_04915</name>
</gene>
<dbReference type="InterPro" id="IPR003660">
    <property type="entry name" value="HAMP_dom"/>
</dbReference>